<evidence type="ECO:0000313" key="3">
    <source>
        <dbReference type="Proteomes" id="UP000027059"/>
    </source>
</evidence>
<feature type="compositionally biased region" description="Polar residues" evidence="1">
    <location>
        <begin position="1"/>
        <end position="11"/>
    </location>
</feature>
<keyword evidence="3" id="KW-1185">Reference proteome</keyword>
<dbReference type="OrthoDB" id="9815661at2"/>
<feature type="compositionally biased region" description="Basic and acidic residues" evidence="1">
    <location>
        <begin position="52"/>
        <end position="68"/>
    </location>
</feature>
<dbReference type="AlphaFoldDB" id="A0A059Y333"/>
<dbReference type="HOGENOM" id="CLU_2788834_0_0_0"/>
<accession>A0A059Y333</accession>
<dbReference type="KEGG" id="lfp:Y981_11870"/>
<gene>
    <name evidence="2" type="ORF">Y981_11870</name>
</gene>
<reference evidence="3" key="1">
    <citation type="submission" date="2014-02" db="EMBL/GenBank/DDBJ databases">
        <title>Complete genome sequence and comparative genomic analysis of the nitrogen-fixing bacterium Leptospirillum ferriphilum YSK.</title>
        <authorList>
            <person name="Guo X."/>
            <person name="Yin H."/>
            <person name="Liang Y."/>
            <person name="Hu Q."/>
            <person name="Ma L."/>
            <person name="Xiao Y."/>
            <person name="Zhang X."/>
            <person name="Qiu G."/>
            <person name="Liu X."/>
        </authorList>
    </citation>
    <scope>NUCLEOTIDE SEQUENCE [LARGE SCALE GENOMIC DNA]</scope>
    <source>
        <strain evidence="3">YSK</strain>
    </source>
</reference>
<dbReference type="RefSeq" id="WP_038506294.1">
    <property type="nucleotide sequence ID" value="NZ_CP007243.1"/>
</dbReference>
<name>A0A059Y333_9BACT</name>
<dbReference type="EMBL" id="CP007243">
    <property type="protein sequence ID" value="AIA32001.1"/>
    <property type="molecule type" value="Genomic_DNA"/>
</dbReference>
<reference evidence="2 3" key="2">
    <citation type="journal article" date="2015" name="Biomed. Res. Int.">
        <title>Effects of Arsenite Resistance on the Growth and Functional Gene Expression of Leptospirillum ferriphilum and Acidithiobacillus thiooxidans in Pure Culture and Coculture.</title>
        <authorList>
            <person name="Jiang H."/>
            <person name="Liang Y."/>
            <person name="Yin H."/>
            <person name="Xiao Y."/>
            <person name="Guo X."/>
            <person name="Xu Y."/>
            <person name="Hu Q."/>
            <person name="Liu H."/>
            <person name="Liu X."/>
        </authorList>
    </citation>
    <scope>NUCLEOTIDE SEQUENCE [LARGE SCALE GENOMIC DNA]</scope>
    <source>
        <strain evidence="2 3">YSK</strain>
    </source>
</reference>
<organism evidence="2 3">
    <name type="scientific">Leptospirillum ferriphilum YSK</name>
    <dbReference type="NCBI Taxonomy" id="1441628"/>
    <lineage>
        <taxon>Bacteria</taxon>
        <taxon>Pseudomonadati</taxon>
        <taxon>Nitrospirota</taxon>
        <taxon>Nitrospiria</taxon>
        <taxon>Nitrospirales</taxon>
        <taxon>Nitrospiraceae</taxon>
        <taxon>Leptospirillum</taxon>
    </lineage>
</organism>
<proteinExistence type="predicted"/>
<protein>
    <submittedName>
        <fullName evidence="2">Uncharacterized protein</fullName>
    </submittedName>
</protein>
<dbReference type="Proteomes" id="UP000027059">
    <property type="component" value="Chromosome"/>
</dbReference>
<evidence type="ECO:0000256" key="1">
    <source>
        <dbReference type="SAM" id="MobiDB-lite"/>
    </source>
</evidence>
<feature type="region of interest" description="Disordered" evidence="1">
    <location>
        <begin position="1"/>
        <end position="68"/>
    </location>
</feature>
<evidence type="ECO:0000313" key="2">
    <source>
        <dbReference type="EMBL" id="AIA32001.1"/>
    </source>
</evidence>
<sequence>MAQFGINQMANLDNPLPGSPPAPRSREASGSVRTESPPRPRPEDNEPPVPVFRDRTGGGDQRRLDFYA</sequence>